<dbReference type="InterPro" id="IPR051536">
    <property type="entry name" value="UDG_Type-4/5"/>
</dbReference>
<keyword evidence="3" id="KW-0227">DNA damage</keyword>
<dbReference type="SMART" id="SM00987">
    <property type="entry name" value="UreE_C"/>
    <property type="match status" value="1"/>
</dbReference>
<dbReference type="EMBL" id="JBKBDE010000001">
    <property type="protein sequence ID" value="MFN6549532.1"/>
    <property type="molecule type" value="Genomic_DNA"/>
</dbReference>
<feature type="domain" description="Uracil-DNA glycosylase-like" evidence="8">
    <location>
        <begin position="44"/>
        <end position="193"/>
    </location>
</feature>
<dbReference type="SUPFAM" id="SSF52141">
    <property type="entry name" value="Uracil-DNA glycosylase-like"/>
    <property type="match status" value="1"/>
</dbReference>
<comment type="caution">
    <text evidence="9">The sequence shown here is derived from an EMBL/GenBank/DDBJ whole genome shotgun (WGS) entry which is preliminary data.</text>
</comment>
<keyword evidence="2" id="KW-0479">Metal-binding</keyword>
<organism evidence="9 10">
    <name type="scientific">Mycolicibacterium septicum</name>
    <dbReference type="NCBI Taxonomy" id="98668"/>
    <lineage>
        <taxon>Bacteria</taxon>
        <taxon>Bacillati</taxon>
        <taxon>Actinomycetota</taxon>
        <taxon>Actinomycetes</taxon>
        <taxon>Mycobacteriales</taxon>
        <taxon>Mycobacteriaceae</taxon>
        <taxon>Mycolicibacterium</taxon>
    </lineage>
</organism>
<evidence type="ECO:0000313" key="9">
    <source>
        <dbReference type="EMBL" id="MFN6549532.1"/>
    </source>
</evidence>
<dbReference type="PANTHER" id="PTHR33693:SF3">
    <property type="entry name" value="TYPE-5 URACIL-DNA GLYCOSYLASE"/>
    <property type="match status" value="1"/>
</dbReference>
<evidence type="ECO:0000256" key="6">
    <source>
        <dbReference type="ARBA" id="ARBA00023014"/>
    </source>
</evidence>
<keyword evidence="6" id="KW-0411">Iron-sulfur</keyword>
<evidence type="ECO:0000256" key="1">
    <source>
        <dbReference type="ARBA" id="ARBA00022485"/>
    </source>
</evidence>
<dbReference type="InterPro" id="IPR005122">
    <property type="entry name" value="Uracil-DNA_glycosylase-like"/>
</dbReference>
<dbReference type="RefSeq" id="WP_409548476.1">
    <property type="nucleotide sequence ID" value="NZ_JBKBDE010000001.1"/>
</dbReference>
<evidence type="ECO:0000256" key="3">
    <source>
        <dbReference type="ARBA" id="ARBA00022763"/>
    </source>
</evidence>
<dbReference type="SMART" id="SM00986">
    <property type="entry name" value="UDG"/>
    <property type="match status" value="1"/>
</dbReference>
<proteinExistence type="predicted"/>
<sequence length="214" mass="24257">MSSNAVEHDTVASRRRRKLALDEEIKECRRCDGMNIDRVTASAPGYGCLTSPVALVGQSLCEKCMETQIPFTEGSGELIDEGIALAGLTKDQVFISNAVHCHPPKNRASHQHEVVNCSPFLHRELEIVRPRLVITLGRDAERVMRFFYPRARVARRPFEPPRGRLPKGVPYVFNVEHPSWIQRQHDDRLEDEYTSALAAAIRWSFDREHEEAGG</sequence>
<dbReference type="Pfam" id="PF03167">
    <property type="entry name" value="UDG"/>
    <property type="match status" value="1"/>
</dbReference>
<dbReference type="Proteomes" id="UP001635817">
    <property type="component" value="Unassembled WGS sequence"/>
</dbReference>
<keyword evidence="5" id="KW-0408">Iron</keyword>
<evidence type="ECO:0000259" key="8">
    <source>
        <dbReference type="SMART" id="SM00986"/>
    </source>
</evidence>
<evidence type="ECO:0000256" key="5">
    <source>
        <dbReference type="ARBA" id="ARBA00023004"/>
    </source>
</evidence>
<evidence type="ECO:0000256" key="2">
    <source>
        <dbReference type="ARBA" id="ARBA00022723"/>
    </source>
</evidence>
<reference evidence="9 10" key="1">
    <citation type="submission" date="2024-12" db="EMBL/GenBank/DDBJ databases">
        <title>The coexistence of Mycolicibacterium septicum and Mycolicibacterium nivoides in clinical samples.</title>
        <authorList>
            <person name="Wang C."/>
            <person name="Feng Y."/>
            <person name="Zong Z."/>
        </authorList>
    </citation>
    <scope>NUCLEOTIDE SEQUENCE [LARGE SCALE GENOMIC DNA]</scope>
    <source>
        <strain evidence="9 10">120310</strain>
    </source>
</reference>
<keyword evidence="4" id="KW-0378">Hydrolase</keyword>
<gene>
    <name evidence="9" type="ORF">ACK4CP_03965</name>
</gene>
<dbReference type="InterPro" id="IPR036895">
    <property type="entry name" value="Uracil-DNA_glycosylase-like_sf"/>
</dbReference>
<name>A0ABW9LNU8_9MYCO</name>
<evidence type="ECO:0000256" key="7">
    <source>
        <dbReference type="ARBA" id="ARBA00023204"/>
    </source>
</evidence>
<keyword evidence="1" id="KW-0004">4Fe-4S</keyword>
<evidence type="ECO:0000313" key="10">
    <source>
        <dbReference type="Proteomes" id="UP001635817"/>
    </source>
</evidence>
<dbReference type="PANTHER" id="PTHR33693">
    <property type="entry name" value="TYPE-5 URACIL-DNA GLYCOSYLASE"/>
    <property type="match status" value="1"/>
</dbReference>
<evidence type="ECO:0000256" key="4">
    <source>
        <dbReference type="ARBA" id="ARBA00022801"/>
    </source>
</evidence>
<keyword evidence="10" id="KW-1185">Reference proteome</keyword>
<dbReference type="Gene3D" id="3.40.470.10">
    <property type="entry name" value="Uracil-DNA glycosylase-like domain"/>
    <property type="match status" value="1"/>
</dbReference>
<keyword evidence="7" id="KW-0234">DNA repair</keyword>
<accession>A0ABW9LNU8</accession>
<protein>
    <submittedName>
        <fullName evidence="9">Uracil-DNA glycosylase family protein</fullName>
    </submittedName>
</protein>